<protein>
    <submittedName>
        <fullName evidence="1">Uncharacterized protein</fullName>
    </submittedName>
</protein>
<proteinExistence type="predicted"/>
<dbReference type="Proteomes" id="UP000316079">
    <property type="component" value="Unassembled WGS sequence"/>
</dbReference>
<evidence type="ECO:0000313" key="1">
    <source>
        <dbReference type="EMBL" id="TRY94767.1"/>
    </source>
</evidence>
<gene>
    <name evidence="1" type="ORF">DNTS_021636</name>
</gene>
<accession>A0A553QXS9</accession>
<feature type="non-terminal residue" evidence="1">
    <location>
        <position position="1"/>
    </location>
</feature>
<evidence type="ECO:0000313" key="2">
    <source>
        <dbReference type="Proteomes" id="UP000316079"/>
    </source>
</evidence>
<comment type="caution">
    <text evidence="1">The sequence shown here is derived from an EMBL/GenBank/DDBJ whole genome shotgun (WGS) entry which is preliminary data.</text>
</comment>
<dbReference type="AlphaFoldDB" id="A0A553QXS9"/>
<reference evidence="1 2" key="1">
    <citation type="journal article" date="2019" name="Sci. Data">
        <title>Hybrid genome assembly and annotation of Danionella translucida.</title>
        <authorList>
            <person name="Kadobianskyi M."/>
            <person name="Schulze L."/>
            <person name="Schuelke M."/>
            <person name="Judkewitz B."/>
        </authorList>
    </citation>
    <scope>NUCLEOTIDE SEQUENCE [LARGE SCALE GENOMIC DNA]</scope>
    <source>
        <strain evidence="1 2">Bolton</strain>
    </source>
</reference>
<sequence>LQLQDLKLFKALLLTLSAKVLKVSETALHLFKVCFQVCEESWDLLQLLLELQHRSTSLLPVSTQHHHLPIHGLKEKRHFRLH</sequence>
<feature type="non-terminal residue" evidence="1">
    <location>
        <position position="82"/>
    </location>
</feature>
<dbReference type="EMBL" id="SRMA01025430">
    <property type="protein sequence ID" value="TRY94767.1"/>
    <property type="molecule type" value="Genomic_DNA"/>
</dbReference>
<name>A0A553QXS9_9TELE</name>
<organism evidence="1 2">
    <name type="scientific">Danionella cerebrum</name>
    <dbReference type="NCBI Taxonomy" id="2873325"/>
    <lineage>
        <taxon>Eukaryota</taxon>
        <taxon>Metazoa</taxon>
        <taxon>Chordata</taxon>
        <taxon>Craniata</taxon>
        <taxon>Vertebrata</taxon>
        <taxon>Euteleostomi</taxon>
        <taxon>Actinopterygii</taxon>
        <taxon>Neopterygii</taxon>
        <taxon>Teleostei</taxon>
        <taxon>Ostariophysi</taxon>
        <taxon>Cypriniformes</taxon>
        <taxon>Danionidae</taxon>
        <taxon>Danioninae</taxon>
        <taxon>Danionella</taxon>
    </lineage>
</organism>
<keyword evidence="2" id="KW-1185">Reference proteome</keyword>